<gene>
    <name evidence="2" type="ORF">K491DRAFT_781045</name>
</gene>
<feature type="compositionally biased region" description="Basic and acidic residues" evidence="1">
    <location>
        <begin position="88"/>
        <end position="99"/>
    </location>
</feature>
<dbReference type="AlphaFoldDB" id="A0A6A6SXR6"/>
<accession>A0A6A6SXR6</accession>
<keyword evidence="3" id="KW-1185">Reference proteome</keyword>
<evidence type="ECO:0000313" key="2">
    <source>
        <dbReference type="EMBL" id="KAF2652466.1"/>
    </source>
</evidence>
<reference evidence="2" key="1">
    <citation type="journal article" date="2020" name="Stud. Mycol.">
        <title>101 Dothideomycetes genomes: a test case for predicting lifestyles and emergence of pathogens.</title>
        <authorList>
            <person name="Haridas S."/>
            <person name="Albert R."/>
            <person name="Binder M."/>
            <person name="Bloem J."/>
            <person name="Labutti K."/>
            <person name="Salamov A."/>
            <person name="Andreopoulos B."/>
            <person name="Baker S."/>
            <person name="Barry K."/>
            <person name="Bills G."/>
            <person name="Bluhm B."/>
            <person name="Cannon C."/>
            <person name="Castanera R."/>
            <person name="Culley D."/>
            <person name="Daum C."/>
            <person name="Ezra D."/>
            <person name="Gonzalez J."/>
            <person name="Henrissat B."/>
            <person name="Kuo A."/>
            <person name="Liang C."/>
            <person name="Lipzen A."/>
            <person name="Lutzoni F."/>
            <person name="Magnuson J."/>
            <person name="Mondo S."/>
            <person name="Nolan M."/>
            <person name="Ohm R."/>
            <person name="Pangilinan J."/>
            <person name="Park H.-J."/>
            <person name="Ramirez L."/>
            <person name="Alfaro M."/>
            <person name="Sun H."/>
            <person name="Tritt A."/>
            <person name="Yoshinaga Y."/>
            <person name="Zwiers L.-H."/>
            <person name="Turgeon B."/>
            <person name="Goodwin S."/>
            <person name="Spatafora J."/>
            <person name="Crous P."/>
            <person name="Grigoriev I."/>
        </authorList>
    </citation>
    <scope>NUCLEOTIDE SEQUENCE</scope>
    <source>
        <strain evidence="2">CBS 122681</strain>
    </source>
</reference>
<dbReference type="Proteomes" id="UP000799324">
    <property type="component" value="Unassembled WGS sequence"/>
</dbReference>
<evidence type="ECO:0000256" key="1">
    <source>
        <dbReference type="SAM" id="MobiDB-lite"/>
    </source>
</evidence>
<feature type="region of interest" description="Disordered" evidence="1">
    <location>
        <begin position="1"/>
        <end position="48"/>
    </location>
</feature>
<feature type="region of interest" description="Disordered" evidence="1">
    <location>
        <begin position="77"/>
        <end position="99"/>
    </location>
</feature>
<evidence type="ECO:0000313" key="3">
    <source>
        <dbReference type="Proteomes" id="UP000799324"/>
    </source>
</evidence>
<proteinExistence type="predicted"/>
<dbReference type="OrthoDB" id="3777651at2759"/>
<dbReference type="EMBL" id="MU004401">
    <property type="protein sequence ID" value="KAF2652466.1"/>
    <property type="molecule type" value="Genomic_DNA"/>
</dbReference>
<feature type="compositionally biased region" description="Polar residues" evidence="1">
    <location>
        <begin position="1"/>
        <end position="22"/>
    </location>
</feature>
<name>A0A6A6SXR6_9PLEO</name>
<protein>
    <submittedName>
        <fullName evidence="2">Uncharacterized protein</fullName>
    </submittedName>
</protein>
<sequence>MATLHQRSARSNFSRGHLQQASPKKKHAVSAASVFKQKPKKTHKPTSVAKGTIAEVVRANFEGSPLALVTQAEIAVPQPPSLNSPQKQDPKLKRTRSSEKHPLAVAFKNTTTAYRTHLYESAVLKINTTHATLLKRLHDANYHPRPTTSPSKPSAAARISVADRIRQETHYLTQPLGKTRLTLRETRADGSQVPFETTLAERMTVFAAHVKNEKAAIETLHSRWELVVGEIWKCGIVILGEEGMKAFLTPPISPTDDIDGEGEGEDSLFIAEVDPELQSMNVSASVSKAKKKVAFKDPLPVFLTQKSRMKPLDQTPELPLDRVNELEKGISELGAKEVEKLRGLEAEQEKWWKKKMQQLEQVWAAD</sequence>
<organism evidence="2 3">
    <name type="scientific">Lophiostoma macrostomum CBS 122681</name>
    <dbReference type="NCBI Taxonomy" id="1314788"/>
    <lineage>
        <taxon>Eukaryota</taxon>
        <taxon>Fungi</taxon>
        <taxon>Dikarya</taxon>
        <taxon>Ascomycota</taxon>
        <taxon>Pezizomycotina</taxon>
        <taxon>Dothideomycetes</taxon>
        <taxon>Pleosporomycetidae</taxon>
        <taxon>Pleosporales</taxon>
        <taxon>Lophiostomataceae</taxon>
        <taxon>Lophiostoma</taxon>
    </lineage>
</organism>